<dbReference type="AlphaFoldDB" id="C0QKF8"/>
<dbReference type="PANTHER" id="PTHR12126:SF11">
    <property type="entry name" value="NADH DEHYDROGENASE [UBIQUINONE] 1 ALPHA SUBCOMPLEX SUBUNIT 9, MITOCHONDRIAL"/>
    <property type="match status" value="1"/>
</dbReference>
<dbReference type="PANTHER" id="PTHR12126">
    <property type="entry name" value="NADH-UBIQUINONE OXIDOREDUCTASE 39 KDA SUBUNIT-RELATED"/>
    <property type="match status" value="1"/>
</dbReference>
<keyword evidence="3" id="KW-1185">Reference proteome</keyword>
<sequence length="496" mass="55746">MNRYDKRLFCHDLPTKPDPTMGIILVTGATGYIGGRLVTELLARGYRVRIMVRVASPDHQERWPGAEIVTGDALSVPCLTDAFKGVHGAYYLIHSMLLGQDEFETVDIMAAVNFRKAAESQGVERIIYLGGLGDSRDSLSPHLRNRNQVGATLKGGRVAVTELRAAIIMGSGSVSHEIIKSLVVDAPILPLPAWSRTRCQPIAIRDVVKYLVGVLEIPDTAGRSFDIGGPDILTYGEMIRTMARILNKKPWFMPSPIQSVSVNAYLVSLITPVPATITRALFEGIVNEVVCRENRIRQSLWFDLLSYEESVKRALAMEDLNTVTTRWSDAYPRDYSLAVRLDQLPRPPLYTSTCSIESTKTAQAIFRSVCGIGGERGWFHSNLLWKLRGMADRMMFGVGTARGRKHSVGLKVNDVIDFWRVERIIYDAHLLLRAEMQVPGFAWLEFTVEPSRGRHLLTVTAYFHPRGMWGKIYWYAMLPFHYFIFTDIIRQIEAAA</sequence>
<evidence type="ECO:0000313" key="2">
    <source>
        <dbReference type="EMBL" id="ACN14029.1"/>
    </source>
</evidence>
<proteinExistence type="predicted"/>
<accession>C0QKF8</accession>
<dbReference type="Pfam" id="PF13460">
    <property type="entry name" value="NAD_binding_10"/>
    <property type="match status" value="1"/>
</dbReference>
<name>C0QKF8_DESAH</name>
<dbReference type="Gene3D" id="3.40.50.720">
    <property type="entry name" value="NAD(P)-binding Rossmann-like Domain"/>
    <property type="match status" value="1"/>
</dbReference>
<dbReference type="RefSeq" id="WP_012663269.1">
    <property type="nucleotide sequence ID" value="NC_012108.1"/>
</dbReference>
<dbReference type="InterPro" id="IPR021295">
    <property type="entry name" value="DUF2867"/>
</dbReference>
<evidence type="ECO:0000259" key="1">
    <source>
        <dbReference type="Pfam" id="PF13460"/>
    </source>
</evidence>
<evidence type="ECO:0000313" key="3">
    <source>
        <dbReference type="Proteomes" id="UP000000442"/>
    </source>
</evidence>
<dbReference type="eggNOG" id="COG0702">
    <property type="taxonomic scope" value="Bacteria"/>
</dbReference>
<dbReference type="OrthoDB" id="9774199at2"/>
<dbReference type="GO" id="GO:0044877">
    <property type="term" value="F:protein-containing complex binding"/>
    <property type="evidence" value="ECO:0007669"/>
    <property type="project" value="TreeGrafter"/>
</dbReference>
<dbReference type="HOGENOM" id="CLU_007383_6_11_7"/>
<dbReference type="InterPro" id="IPR036291">
    <property type="entry name" value="NAD(P)-bd_dom_sf"/>
</dbReference>
<dbReference type="EMBL" id="CP001087">
    <property type="protein sequence ID" value="ACN14029.1"/>
    <property type="molecule type" value="Genomic_DNA"/>
</dbReference>
<organism evidence="2 3">
    <name type="scientific">Desulforapulum autotrophicum (strain ATCC 43914 / DSM 3382 / VKM B-1955 / HRM2)</name>
    <name type="common">Desulfobacterium autotrophicum</name>
    <dbReference type="NCBI Taxonomy" id="177437"/>
    <lineage>
        <taxon>Bacteria</taxon>
        <taxon>Pseudomonadati</taxon>
        <taxon>Thermodesulfobacteriota</taxon>
        <taxon>Desulfobacteria</taxon>
        <taxon>Desulfobacterales</taxon>
        <taxon>Desulfobacteraceae</taxon>
        <taxon>Desulforapulum</taxon>
    </lineage>
</organism>
<dbReference type="STRING" id="177437.HRM2_09160"/>
<reference evidence="2 3" key="1">
    <citation type="journal article" date="2009" name="Environ. Microbiol.">
        <title>Genome sequence of Desulfobacterium autotrophicum HRM2, a marine sulfate reducer oxidizing organic carbon completely to carbon dioxide.</title>
        <authorList>
            <person name="Strittmatter A.W."/>
            <person name="Liesegang H."/>
            <person name="Rabus R."/>
            <person name="Decker I."/>
            <person name="Amann J."/>
            <person name="Andres S."/>
            <person name="Henne A."/>
            <person name="Fricke W.F."/>
            <person name="Martinez-Arias R."/>
            <person name="Bartels D."/>
            <person name="Goesmann A."/>
            <person name="Krause L."/>
            <person name="Puehler A."/>
            <person name="Klenk H.P."/>
            <person name="Richter M."/>
            <person name="Schuler M."/>
            <person name="Gloeckner F.O."/>
            <person name="Meyerdierks A."/>
            <person name="Gottschalk G."/>
            <person name="Amann R."/>
        </authorList>
    </citation>
    <scope>NUCLEOTIDE SEQUENCE [LARGE SCALE GENOMIC DNA]</scope>
    <source>
        <strain evidence="3">ATCC 43914 / DSM 3382 / HRM2</strain>
    </source>
</reference>
<protein>
    <submittedName>
        <fullName evidence="2">NAD-dependent epimerase/dehydratase family protein</fullName>
    </submittedName>
</protein>
<dbReference type="InterPro" id="IPR016040">
    <property type="entry name" value="NAD(P)-bd_dom"/>
</dbReference>
<dbReference type="KEGG" id="dat:HRM2_09160"/>
<dbReference type="SUPFAM" id="SSF51735">
    <property type="entry name" value="NAD(P)-binding Rossmann-fold domains"/>
    <property type="match status" value="1"/>
</dbReference>
<gene>
    <name evidence="2" type="ordered locus">HRM2_09160</name>
</gene>
<dbReference type="InterPro" id="IPR051207">
    <property type="entry name" value="ComplexI_NDUFA9_subunit"/>
</dbReference>
<feature type="domain" description="NAD(P)-binding" evidence="1">
    <location>
        <begin position="28"/>
        <end position="164"/>
    </location>
</feature>
<dbReference type="Proteomes" id="UP000000442">
    <property type="component" value="Chromosome"/>
</dbReference>
<dbReference type="Pfam" id="PF11066">
    <property type="entry name" value="DUF2867"/>
    <property type="match status" value="1"/>
</dbReference>